<sequence length="52" mass="6030">MRKRFECITDIASLVNVTLSEKPLDRPGHFYHPPNYPEQRNDVNATNPSVFN</sequence>
<accession>A0A381TFX6</accession>
<dbReference type="AlphaFoldDB" id="A0A381TFX6"/>
<evidence type="ECO:0000313" key="2">
    <source>
        <dbReference type="EMBL" id="SVA12833.1"/>
    </source>
</evidence>
<evidence type="ECO:0000256" key="1">
    <source>
        <dbReference type="SAM" id="MobiDB-lite"/>
    </source>
</evidence>
<name>A0A381TFX6_9ZZZZ</name>
<feature type="region of interest" description="Disordered" evidence="1">
    <location>
        <begin position="23"/>
        <end position="52"/>
    </location>
</feature>
<proteinExistence type="predicted"/>
<feature type="compositionally biased region" description="Polar residues" evidence="1">
    <location>
        <begin position="42"/>
        <end position="52"/>
    </location>
</feature>
<organism evidence="2">
    <name type="scientific">marine metagenome</name>
    <dbReference type="NCBI Taxonomy" id="408172"/>
    <lineage>
        <taxon>unclassified sequences</taxon>
        <taxon>metagenomes</taxon>
        <taxon>ecological metagenomes</taxon>
    </lineage>
</organism>
<protein>
    <submittedName>
        <fullName evidence="2">Uncharacterized protein</fullName>
    </submittedName>
</protein>
<dbReference type="EMBL" id="UINC01004235">
    <property type="protein sequence ID" value="SVA12833.1"/>
    <property type="molecule type" value="Genomic_DNA"/>
</dbReference>
<gene>
    <name evidence="2" type="ORF">METZ01_LOCUS65687</name>
</gene>
<reference evidence="2" key="1">
    <citation type="submission" date="2018-05" db="EMBL/GenBank/DDBJ databases">
        <authorList>
            <person name="Lanie J.A."/>
            <person name="Ng W.-L."/>
            <person name="Kazmierczak K.M."/>
            <person name="Andrzejewski T.M."/>
            <person name="Davidsen T.M."/>
            <person name="Wayne K.J."/>
            <person name="Tettelin H."/>
            <person name="Glass J.I."/>
            <person name="Rusch D."/>
            <person name="Podicherti R."/>
            <person name="Tsui H.-C.T."/>
            <person name="Winkler M.E."/>
        </authorList>
    </citation>
    <scope>NUCLEOTIDE SEQUENCE</scope>
</reference>